<dbReference type="Proteomes" id="UP000015388">
    <property type="component" value="Chromosome"/>
</dbReference>
<dbReference type="AlphaFoldDB" id="S5SSA3"/>
<name>S5SSA3_9CORY</name>
<dbReference type="EMBL" id="CP003924">
    <property type="protein sequence ID" value="AGS33907.1"/>
    <property type="molecule type" value="Genomic_DNA"/>
</dbReference>
<sequence length="123" mass="13598">MAELSITDDRVTVTLTWWEKLASGRSHFALPLRTITAVEPVDSVVAAVAYERTKGRRVQATRIPGMTTTGVYAHDAEQTTTFLVCHREGPGIILDLMGATVDRIIVSTPKAQTYARALRKRLM</sequence>
<protein>
    <recommendedName>
        <fullName evidence="3">Bacterial Pleckstrin homology domain-containing protein</fullName>
    </recommendedName>
</protein>
<dbReference type="PATRIC" id="fig|1224163.3.peg.429"/>
<dbReference type="eggNOG" id="ENOG5031JY6">
    <property type="taxonomic scope" value="Bacteria"/>
</dbReference>
<organism evidence="1 2">
    <name type="scientific">Corynebacterium maris DSM 45190</name>
    <dbReference type="NCBI Taxonomy" id="1224163"/>
    <lineage>
        <taxon>Bacteria</taxon>
        <taxon>Bacillati</taxon>
        <taxon>Actinomycetota</taxon>
        <taxon>Actinomycetes</taxon>
        <taxon>Mycobacteriales</taxon>
        <taxon>Corynebacteriaceae</taxon>
        <taxon>Corynebacterium</taxon>
    </lineage>
</organism>
<accession>S5SSA3</accession>
<evidence type="ECO:0000313" key="1">
    <source>
        <dbReference type="EMBL" id="AGS33907.1"/>
    </source>
</evidence>
<evidence type="ECO:0000313" key="2">
    <source>
        <dbReference type="Proteomes" id="UP000015388"/>
    </source>
</evidence>
<dbReference type="RefSeq" id="WP_020933842.1">
    <property type="nucleotide sequence ID" value="NC_021915.1"/>
</dbReference>
<dbReference type="KEGG" id="cmd:B841_02120"/>
<evidence type="ECO:0008006" key="3">
    <source>
        <dbReference type="Google" id="ProtNLM"/>
    </source>
</evidence>
<dbReference type="STRING" id="1224163.B841_02120"/>
<dbReference type="HOGENOM" id="CLU_147945_2_1_11"/>
<reference evidence="1 2" key="1">
    <citation type="submission" date="2012-11" db="EMBL/GenBank/DDBJ databases">
        <title>The complete genome sequence of Corynebacterium maris Coryn-1 (=DSM 45190).</title>
        <authorList>
            <person name="Schaffert L."/>
            <person name="Albersmeier A."/>
            <person name="Kalinowski J."/>
            <person name="Ruckert C."/>
        </authorList>
    </citation>
    <scope>NUCLEOTIDE SEQUENCE [LARGE SCALE GENOMIC DNA]</scope>
    <source>
        <strain evidence="2">Coryn-1</strain>
    </source>
</reference>
<proteinExistence type="predicted"/>
<dbReference type="OrthoDB" id="530515at2"/>
<keyword evidence="2" id="KW-1185">Reference proteome</keyword>
<gene>
    <name evidence="1" type="ORF">B841_02120</name>
</gene>